<dbReference type="InterPro" id="IPR044927">
    <property type="entry name" value="Endonuclea_NS_2"/>
</dbReference>
<dbReference type="Pfam" id="PF13930">
    <property type="entry name" value="Endonuclea_NS_2"/>
    <property type="match status" value="1"/>
</dbReference>
<keyword evidence="4" id="KW-0378">Hydrolase</keyword>
<sequence>MALSPTRGAGASQAAAAAEAARRRAEEAARRAAEAARRAAAEAARRAAAETARRAATARKPQAVAKKPAAVAKKVAQPPRPRAEEARRPRAPAPVAAKRVANERPATVPAPAAALRETPLPAVKRAVGGVRPRRNEAVSSFEGSGRSPALPKRVGTAGQQPGVTPPLEGGVGTASLTRAKRPGTATPPLGQQVGSIAPSLAKQVSPLSALRGQQVGSTAPSLAQQVGPLSALRGQRVGSTAPSLAQQVGATSPLLGQRVGSTAPSLAQQVGAPSPLLGQRGGTALSRGVFGPGAVGAMPPKALTGIGPQSATATVGSPVAKGLGALFPATGRVNTLLRPGGLFGGKDLGPPGGNRVTVSTGTIGQASLGPASATVRTANPFSWLGDMGNAVTQGVGDLLGVAGNVASNTLGFVRDTVFRPFDAVRDRVVAPVENAVANEVRRLNSPGDTLSLSGSLDVKVGLKAGIDGEVEVERTSDGYQLSAEVTGDVGVGLVGSASVSGGGRVEMEFQTPEEVARAAVILGEGPAAITSGGEDQAFLVEHLSAMEVNVGAEAEAGLGARLGPANAELSASLGATTSYRVEFERGRPSNLVRSIEIEGSGGASIASGLRGNSGINIGGEVTGSASLETSIPIDGSQVNPQDMLAFVASPASAAFAGPAQTTFSVEGAVDAGPEGRFFTAEVSGLRGEQVQTLSRNLAEGRFDNAFEGVDVEARFTTGSFTDRETGVGARLGVLDFEVNARHRDVTAEGASGSGGTTVSLGGRSRNGSEGSDGSNGAGDARGPGTSEADPRATAPGAEGPQAPGASPDPDRRPGPVGAAPGATGAESRPGPVGAAPGAPGAEPRPGPVGAAPGAPGAEPRPGPSTTGAPAPRGGVAPRGPRTTAPGAESSARAPRNTAENRPVPPEYRVNPATGRLVPVPEARRPDPSAAPRPEFGTDDTGRPPVPVVRNPELAGRTTHVRYDEGRVRIEAGPDATAEDIQAHMETARVLQRYEGAMGQVRQLVDRVRQAITGMPGYGSQGFESRLEVRKLSGILQDLETTQAGLQQTLSQAAGASTPATAEQLRDLERQIASVESQLRTHAAQVDSLTAGRGYVAREDDLAAERLPPGVAPWVSDILPPHIRPGDVVVRDGGLPADLAPNTAYWDGQTLQVTNSQREVESVVNPQRLGGLPEGVPPWVARALPPNINPADVRSESSKVTNGSGLNGALNTPAPDTAYWVDGRYLYVTDSRGRVMSVEGDLALAPDPVRSPSAQRRGSGEYLYDENGQRTPVRVGSSQRKYTHDEGGHLLGAQFGGPPEFLNYVPQTRYQNGSVTQLPGDPRRRPESSSAPTESLRNWHELEMDLAEHLRAGDSVRVRITPQFLSDATNRPDSIRVEGLLTTPDGEVVRGDWRFGNTTRMDRFER</sequence>
<feature type="compositionally biased region" description="Low complexity" evidence="1">
    <location>
        <begin position="814"/>
        <end position="883"/>
    </location>
</feature>
<dbReference type="GO" id="GO:0004519">
    <property type="term" value="F:endonuclease activity"/>
    <property type="evidence" value="ECO:0007669"/>
    <property type="project" value="UniProtKB-KW"/>
</dbReference>
<keyword evidence="4" id="KW-0540">Nuclease</keyword>
<dbReference type="InterPro" id="IPR044929">
    <property type="entry name" value="DNA/RNA_non-sp_Endonuclease_sf"/>
</dbReference>
<feature type="compositionally biased region" description="Low complexity" evidence="1">
    <location>
        <begin position="54"/>
        <end position="77"/>
    </location>
</feature>
<keyword evidence="5" id="KW-1185">Reference proteome</keyword>
<evidence type="ECO:0000256" key="1">
    <source>
        <dbReference type="SAM" id="MobiDB-lite"/>
    </source>
</evidence>
<evidence type="ECO:0000313" key="4">
    <source>
        <dbReference type="EMBL" id="SEU41119.1"/>
    </source>
</evidence>
<reference evidence="3 6" key="2">
    <citation type="submission" date="2019-07" db="EMBL/GenBank/DDBJ databases">
        <title>Whole genome shotgun sequence of Myxococcus fulvus NBRC 100333.</title>
        <authorList>
            <person name="Hosoyama A."/>
            <person name="Uohara A."/>
            <person name="Ohji S."/>
            <person name="Ichikawa N."/>
        </authorList>
    </citation>
    <scope>NUCLEOTIDE SEQUENCE [LARGE SCALE GENOMIC DNA]</scope>
    <source>
        <strain evidence="3 6">NBRC 100333</strain>
    </source>
</reference>
<feature type="region of interest" description="Disordered" evidence="1">
    <location>
        <begin position="745"/>
        <end position="950"/>
    </location>
</feature>
<feature type="compositionally biased region" description="Low complexity" evidence="1">
    <location>
        <begin position="792"/>
        <end position="805"/>
    </location>
</feature>
<accession>A0A511TH89</accession>
<organism evidence="3 6">
    <name type="scientific">Myxococcus fulvus</name>
    <dbReference type="NCBI Taxonomy" id="33"/>
    <lineage>
        <taxon>Bacteria</taxon>
        <taxon>Pseudomonadati</taxon>
        <taxon>Myxococcota</taxon>
        <taxon>Myxococcia</taxon>
        <taxon>Myxococcales</taxon>
        <taxon>Cystobacterineae</taxon>
        <taxon>Myxococcaceae</taxon>
        <taxon>Myxococcus</taxon>
    </lineage>
</organism>
<evidence type="ECO:0000259" key="2">
    <source>
        <dbReference type="Pfam" id="PF13930"/>
    </source>
</evidence>
<dbReference type="EMBL" id="FOIB01000016">
    <property type="protein sequence ID" value="SEU41119.1"/>
    <property type="molecule type" value="Genomic_DNA"/>
</dbReference>
<evidence type="ECO:0000313" key="6">
    <source>
        <dbReference type="Proteomes" id="UP000321514"/>
    </source>
</evidence>
<feature type="domain" description="Type VII secretion system protein EssD-like" evidence="2">
    <location>
        <begin position="1215"/>
        <end position="1312"/>
    </location>
</feature>
<evidence type="ECO:0000313" key="3">
    <source>
        <dbReference type="EMBL" id="GEN13556.1"/>
    </source>
</evidence>
<feature type="region of interest" description="Disordered" evidence="1">
    <location>
        <begin position="1245"/>
        <end position="1272"/>
    </location>
</feature>
<feature type="compositionally biased region" description="Basic and acidic residues" evidence="1">
    <location>
        <begin position="20"/>
        <end position="53"/>
    </location>
</feature>
<evidence type="ECO:0000313" key="5">
    <source>
        <dbReference type="Proteomes" id="UP000183760"/>
    </source>
</evidence>
<keyword evidence="4" id="KW-0255">Endonuclease</keyword>
<reference evidence="4 5" key="1">
    <citation type="submission" date="2016-10" db="EMBL/GenBank/DDBJ databases">
        <authorList>
            <person name="Varghese N."/>
            <person name="Submissions S."/>
        </authorList>
    </citation>
    <scope>NUCLEOTIDE SEQUENCE [LARGE SCALE GENOMIC DNA]</scope>
    <source>
        <strain evidence="4 5">DSM 16525</strain>
    </source>
</reference>
<feature type="region of interest" description="Disordered" evidence="1">
    <location>
        <begin position="1189"/>
        <end position="1208"/>
    </location>
</feature>
<feature type="region of interest" description="Disordered" evidence="1">
    <location>
        <begin position="134"/>
        <end position="193"/>
    </location>
</feature>
<dbReference type="Gene3D" id="3.40.570.10">
    <property type="entry name" value="Extracellular Endonuclease, subunit A"/>
    <property type="match status" value="1"/>
</dbReference>
<comment type="caution">
    <text evidence="3">The sequence shown here is derived from an EMBL/GenBank/DDBJ whole genome shotgun (WGS) entry which is preliminary data.</text>
</comment>
<gene>
    <name evidence="3" type="ORF">MFU01_85930</name>
    <name evidence="4" type="ORF">SAMN05443572_11689</name>
</gene>
<feature type="region of interest" description="Disordered" evidence="1">
    <location>
        <begin position="1"/>
        <end position="108"/>
    </location>
</feature>
<dbReference type="EMBL" id="BJXR01000088">
    <property type="protein sequence ID" value="GEN13556.1"/>
    <property type="molecule type" value="Genomic_DNA"/>
</dbReference>
<feature type="region of interest" description="Disordered" evidence="1">
    <location>
        <begin position="1311"/>
        <end position="1335"/>
    </location>
</feature>
<name>A0A511TH89_MYXFU</name>
<protein>
    <submittedName>
        <fullName evidence="4">DNA/RNA non-specific endonuclease</fullName>
    </submittedName>
</protein>
<dbReference type="Proteomes" id="UP000183760">
    <property type="component" value="Unassembled WGS sequence"/>
</dbReference>
<proteinExistence type="predicted"/>
<dbReference type="Proteomes" id="UP000321514">
    <property type="component" value="Unassembled WGS sequence"/>
</dbReference>